<keyword evidence="4" id="KW-1185">Reference proteome</keyword>
<reference evidence="3 4" key="1">
    <citation type="journal article" date="2024" name="G3 (Bethesda)">
        <title>Genome assembly of Hibiscus sabdariffa L. provides insights into metabolisms of medicinal natural products.</title>
        <authorList>
            <person name="Kim T."/>
        </authorList>
    </citation>
    <scope>NUCLEOTIDE SEQUENCE [LARGE SCALE GENOMIC DNA]</scope>
    <source>
        <strain evidence="3">TK-2024</strain>
        <tissue evidence="3">Old leaves</tissue>
    </source>
</reference>
<accession>A0ABR2TWY1</accession>
<comment type="caution">
    <text evidence="3">The sequence shown here is derived from an EMBL/GenBank/DDBJ whole genome shotgun (WGS) entry which is preliminary data.</text>
</comment>
<evidence type="ECO:0000259" key="1">
    <source>
        <dbReference type="Pfam" id="PF00646"/>
    </source>
</evidence>
<dbReference type="InterPro" id="IPR036047">
    <property type="entry name" value="F-box-like_dom_sf"/>
</dbReference>
<evidence type="ECO:0000313" key="3">
    <source>
        <dbReference type="EMBL" id="KAK9041764.1"/>
    </source>
</evidence>
<feature type="domain" description="F-box associated beta-propeller type 3" evidence="2">
    <location>
        <begin position="60"/>
        <end position="187"/>
    </location>
</feature>
<feature type="domain" description="F-box" evidence="1">
    <location>
        <begin position="7"/>
        <end position="44"/>
    </location>
</feature>
<dbReference type="InterPro" id="IPR001810">
    <property type="entry name" value="F-box_dom"/>
</dbReference>
<proteinExistence type="predicted"/>
<dbReference type="InterPro" id="IPR050796">
    <property type="entry name" value="SCF_F-box_component"/>
</dbReference>
<dbReference type="Proteomes" id="UP001396334">
    <property type="component" value="Unassembled WGS sequence"/>
</dbReference>
<dbReference type="Pfam" id="PF00646">
    <property type="entry name" value="F-box"/>
    <property type="match status" value="1"/>
</dbReference>
<dbReference type="PANTHER" id="PTHR31672:SF13">
    <property type="entry name" value="F-BOX PROTEIN CPR30-LIKE"/>
    <property type="match status" value="1"/>
</dbReference>
<dbReference type="PANTHER" id="PTHR31672">
    <property type="entry name" value="BNACNNG10540D PROTEIN"/>
    <property type="match status" value="1"/>
</dbReference>
<evidence type="ECO:0000259" key="2">
    <source>
        <dbReference type="Pfam" id="PF08268"/>
    </source>
</evidence>
<dbReference type="EMBL" id="JBBPBN010000004">
    <property type="protein sequence ID" value="KAK9041764.1"/>
    <property type="molecule type" value="Genomic_DNA"/>
</dbReference>
<evidence type="ECO:0008006" key="5">
    <source>
        <dbReference type="Google" id="ProtNLM"/>
    </source>
</evidence>
<name>A0ABR2TWY1_9ROSI</name>
<sequence length="298" mass="34669">MSLLHKQLDDDLVMEILRRVPVEQLWWRCRRVCKKWHALILSPHVAHLPHASPSTFLVSFNNKETGKLDFFYPGKDDAEAFNGSLVQHWKHQMVTGKDVVPVASCKGLVLFNPFLSSDFYIGNPITGELITVKHPIGLWGRVEFFYHSSMKEYKLLRCHPKGYANNHFEYALLTLGSKKWRRLGAFPNRVRSNQQRMHLLEMEGQLTCWCLLGEEVQAWGFEGHWTPIYCLDFNRNFSRYLVPQEEDNCRVQVVGIQDSELLLFWCGIGMFRYSLLRNAVEKIELEGMDEPEPPTKGN</sequence>
<dbReference type="InterPro" id="IPR013187">
    <property type="entry name" value="F-box-assoc_dom_typ3"/>
</dbReference>
<dbReference type="Pfam" id="PF08268">
    <property type="entry name" value="FBA_3"/>
    <property type="match status" value="1"/>
</dbReference>
<evidence type="ECO:0000313" key="4">
    <source>
        <dbReference type="Proteomes" id="UP001396334"/>
    </source>
</evidence>
<protein>
    <recommendedName>
        <fullName evidence="5">F-box domain-containing protein</fullName>
    </recommendedName>
</protein>
<dbReference type="Gene3D" id="1.20.1280.50">
    <property type="match status" value="1"/>
</dbReference>
<organism evidence="3 4">
    <name type="scientific">Hibiscus sabdariffa</name>
    <name type="common">roselle</name>
    <dbReference type="NCBI Taxonomy" id="183260"/>
    <lineage>
        <taxon>Eukaryota</taxon>
        <taxon>Viridiplantae</taxon>
        <taxon>Streptophyta</taxon>
        <taxon>Embryophyta</taxon>
        <taxon>Tracheophyta</taxon>
        <taxon>Spermatophyta</taxon>
        <taxon>Magnoliopsida</taxon>
        <taxon>eudicotyledons</taxon>
        <taxon>Gunneridae</taxon>
        <taxon>Pentapetalae</taxon>
        <taxon>rosids</taxon>
        <taxon>malvids</taxon>
        <taxon>Malvales</taxon>
        <taxon>Malvaceae</taxon>
        <taxon>Malvoideae</taxon>
        <taxon>Hibiscus</taxon>
    </lineage>
</organism>
<gene>
    <name evidence="3" type="ORF">V6N11_016854</name>
</gene>
<dbReference type="SUPFAM" id="SSF81383">
    <property type="entry name" value="F-box domain"/>
    <property type="match status" value="1"/>
</dbReference>